<sequence>MSSKNTKTTLNNEQRMAVIASKDQNPNFTNLDLVDWVKKRFNLDVHPSTISRLMKRKEDIGVNFSAKRQRSVQYPDIENTLLEWILRSQDKITLTDAILVEKAKNFAQMLNISDDNIKFSNGWLSKFKKRHNLAQIKKHGEDASADHAIATAAIPQLREVLKEYDLRDIYNMDETGLFYRYKYNYIIPNNIKLY</sequence>
<dbReference type="EMBL" id="CAJVPL010007636">
    <property type="protein sequence ID" value="CAG8670532.1"/>
    <property type="molecule type" value="Genomic_DNA"/>
</dbReference>
<evidence type="ECO:0000259" key="2">
    <source>
        <dbReference type="PROSITE" id="PS51253"/>
    </source>
</evidence>
<dbReference type="InterPro" id="IPR041188">
    <property type="entry name" value="HTH_ABP1_N"/>
</dbReference>
<reference evidence="3" key="1">
    <citation type="submission" date="2021-06" db="EMBL/GenBank/DDBJ databases">
        <authorList>
            <person name="Kallberg Y."/>
            <person name="Tangrot J."/>
            <person name="Rosling A."/>
        </authorList>
    </citation>
    <scope>NUCLEOTIDE SEQUENCE</scope>
    <source>
        <strain evidence="3">MT106</strain>
    </source>
</reference>
<dbReference type="Gene3D" id="1.10.10.60">
    <property type="entry name" value="Homeodomain-like"/>
    <property type="match status" value="2"/>
</dbReference>
<dbReference type="GO" id="GO:0005634">
    <property type="term" value="C:nucleus"/>
    <property type="evidence" value="ECO:0007669"/>
    <property type="project" value="TreeGrafter"/>
</dbReference>
<accession>A0A9N9EDI2</accession>
<dbReference type="SMART" id="SM00674">
    <property type="entry name" value="CENPB"/>
    <property type="match status" value="1"/>
</dbReference>
<dbReference type="PROSITE" id="PS51253">
    <property type="entry name" value="HTH_CENPB"/>
    <property type="match status" value="1"/>
</dbReference>
<evidence type="ECO:0000313" key="3">
    <source>
        <dbReference type="EMBL" id="CAG8670532.1"/>
    </source>
</evidence>
<dbReference type="PANTHER" id="PTHR19303:SF73">
    <property type="entry name" value="PROTEIN PDC2"/>
    <property type="match status" value="1"/>
</dbReference>
<gene>
    <name evidence="3" type="ORF">AGERDE_LOCUS12234</name>
</gene>
<dbReference type="InterPro" id="IPR009057">
    <property type="entry name" value="Homeodomain-like_sf"/>
</dbReference>
<proteinExistence type="predicted"/>
<dbReference type="SUPFAM" id="SSF46689">
    <property type="entry name" value="Homeodomain-like"/>
    <property type="match status" value="1"/>
</dbReference>
<dbReference type="Proteomes" id="UP000789831">
    <property type="component" value="Unassembled WGS sequence"/>
</dbReference>
<dbReference type="InterPro" id="IPR050863">
    <property type="entry name" value="CenT-Element_Derived"/>
</dbReference>
<organism evidence="3 4">
    <name type="scientific">Ambispora gerdemannii</name>
    <dbReference type="NCBI Taxonomy" id="144530"/>
    <lineage>
        <taxon>Eukaryota</taxon>
        <taxon>Fungi</taxon>
        <taxon>Fungi incertae sedis</taxon>
        <taxon>Mucoromycota</taxon>
        <taxon>Glomeromycotina</taxon>
        <taxon>Glomeromycetes</taxon>
        <taxon>Archaeosporales</taxon>
        <taxon>Ambisporaceae</taxon>
        <taxon>Ambispora</taxon>
    </lineage>
</organism>
<dbReference type="Pfam" id="PF18107">
    <property type="entry name" value="HTH_ABP1_N"/>
    <property type="match status" value="1"/>
</dbReference>
<dbReference type="Pfam" id="PF03221">
    <property type="entry name" value="HTH_Tnp_Tc5"/>
    <property type="match status" value="1"/>
</dbReference>
<name>A0A9N9EDI2_9GLOM</name>
<keyword evidence="1" id="KW-0238">DNA-binding</keyword>
<evidence type="ECO:0000256" key="1">
    <source>
        <dbReference type="ARBA" id="ARBA00023125"/>
    </source>
</evidence>
<protein>
    <submittedName>
        <fullName evidence="3">2937_t:CDS:1</fullName>
    </submittedName>
</protein>
<evidence type="ECO:0000313" key="4">
    <source>
        <dbReference type="Proteomes" id="UP000789831"/>
    </source>
</evidence>
<dbReference type="PANTHER" id="PTHR19303">
    <property type="entry name" value="TRANSPOSON"/>
    <property type="match status" value="1"/>
</dbReference>
<keyword evidence="4" id="KW-1185">Reference proteome</keyword>
<dbReference type="AlphaFoldDB" id="A0A9N9EDI2"/>
<dbReference type="OrthoDB" id="2433378at2759"/>
<dbReference type="InterPro" id="IPR006600">
    <property type="entry name" value="HTH_CenpB_DNA-bd_dom"/>
</dbReference>
<dbReference type="GO" id="GO:0003677">
    <property type="term" value="F:DNA binding"/>
    <property type="evidence" value="ECO:0007669"/>
    <property type="project" value="UniProtKB-KW"/>
</dbReference>
<comment type="caution">
    <text evidence="3">The sequence shown here is derived from an EMBL/GenBank/DDBJ whole genome shotgun (WGS) entry which is preliminary data.</text>
</comment>
<feature type="domain" description="HTH CENPB-type" evidence="2">
    <location>
        <begin position="65"/>
        <end position="137"/>
    </location>
</feature>